<dbReference type="HOGENOM" id="CLU_2110170_0_0_1"/>
<dbReference type="AlphaFoldDB" id="E3KM48"/>
<sequence>MNTRYPLAGARLIRAVPGKQVPGTDCHLYSGCTKASFSSEPLPDSESSAKASSSFSPAALDPSSEGPHCFIIFTTSSSLSFVPETAGVEGSFPHPSTNHGHSPHLVPADLSDTVK</sequence>
<evidence type="ECO:0000256" key="1">
    <source>
        <dbReference type="SAM" id="MobiDB-lite"/>
    </source>
</evidence>
<dbReference type="Proteomes" id="UP000008783">
    <property type="component" value="Unassembled WGS sequence"/>
</dbReference>
<reference evidence="3" key="2">
    <citation type="journal article" date="2011" name="Proc. Natl. Acad. Sci. U.S.A.">
        <title>Obligate biotrophy features unraveled by the genomic analysis of rust fungi.</title>
        <authorList>
            <person name="Duplessis S."/>
            <person name="Cuomo C.A."/>
            <person name="Lin Y.-C."/>
            <person name="Aerts A."/>
            <person name="Tisserant E."/>
            <person name="Veneault-Fourrey C."/>
            <person name="Joly D.L."/>
            <person name="Hacquard S."/>
            <person name="Amselem J."/>
            <person name="Cantarel B.L."/>
            <person name="Chiu R."/>
            <person name="Coutinho P.M."/>
            <person name="Feau N."/>
            <person name="Field M."/>
            <person name="Frey P."/>
            <person name="Gelhaye E."/>
            <person name="Goldberg J."/>
            <person name="Grabherr M.G."/>
            <person name="Kodira C.D."/>
            <person name="Kohler A."/>
            <person name="Kuees U."/>
            <person name="Lindquist E.A."/>
            <person name="Lucas S.M."/>
            <person name="Mago R."/>
            <person name="Mauceli E."/>
            <person name="Morin E."/>
            <person name="Murat C."/>
            <person name="Pangilinan J.L."/>
            <person name="Park R."/>
            <person name="Pearson M."/>
            <person name="Quesneville H."/>
            <person name="Rouhier N."/>
            <person name="Sakthikumar S."/>
            <person name="Salamov A.A."/>
            <person name="Schmutz J."/>
            <person name="Selles B."/>
            <person name="Shapiro H."/>
            <person name="Tanguay P."/>
            <person name="Tuskan G.A."/>
            <person name="Henrissat B."/>
            <person name="Van de Peer Y."/>
            <person name="Rouze P."/>
            <person name="Ellis J.G."/>
            <person name="Dodds P.N."/>
            <person name="Schein J.E."/>
            <person name="Zhong S."/>
            <person name="Hamelin R.C."/>
            <person name="Grigoriev I.V."/>
            <person name="Szabo L.J."/>
            <person name="Martin F."/>
        </authorList>
    </citation>
    <scope>NUCLEOTIDE SEQUENCE [LARGE SCALE GENOMIC DNA]</scope>
    <source>
        <strain evidence="3">CRL 75-36-700-3 / race SCCL</strain>
    </source>
</reference>
<feature type="region of interest" description="Disordered" evidence="1">
    <location>
        <begin position="35"/>
        <end position="63"/>
    </location>
</feature>
<gene>
    <name evidence="2" type="ORF">PGTG_11566</name>
</gene>
<proteinExistence type="predicted"/>
<dbReference type="KEGG" id="pgr:PGTG_11566"/>
<dbReference type="GeneID" id="10543946"/>
<dbReference type="InParanoid" id="E3KM48"/>
<name>E3KM48_PUCGT</name>
<accession>E3KM48</accession>
<dbReference type="RefSeq" id="XP_003329816.1">
    <property type="nucleotide sequence ID" value="XM_003329768.1"/>
</dbReference>
<dbReference type="EMBL" id="DS178294">
    <property type="protein sequence ID" value="EFP85397.1"/>
    <property type="molecule type" value="Genomic_DNA"/>
</dbReference>
<dbReference type="VEuPathDB" id="FungiDB:PGTG_11566"/>
<evidence type="ECO:0000313" key="3">
    <source>
        <dbReference type="Proteomes" id="UP000008783"/>
    </source>
</evidence>
<feature type="region of interest" description="Disordered" evidence="1">
    <location>
        <begin position="85"/>
        <end position="115"/>
    </location>
</feature>
<keyword evidence="3" id="KW-1185">Reference proteome</keyword>
<feature type="compositionally biased region" description="Low complexity" evidence="1">
    <location>
        <begin position="45"/>
        <end position="59"/>
    </location>
</feature>
<organism evidence="2 3">
    <name type="scientific">Puccinia graminis f. sp. tritici (strain CRL 75-36-700-3 / race SCCL)</name>
    <name type="common">Black stem rust fungus</name>
    <dbReference type="NCBI Taxonomy" id="418459"/>
    <lineage>
        <taxon>Eukaryota</taxon>
        <taxon>Fungi</taxon>
        <taxon>Dikarya</taxon>
        <taxon>Basidiomycota</taxon>
        <taxon>Pucciniomycotina</taxon>
        <taxon>Pucciniomycetes</taxon>
        <taxon>Pucciniales</taxon>
        <taxon>Pucciniaceae</taxon>
        <taxon>Puccinia</taxon>
    </lineage>
</organism>
<protein>
    <submittedName>
        <fullName evidence="2">Uncharacterized protein</fullName>
    </submittedName>
</protein>
<evidence type="ECO:0000313" key="2">
    <source>
        <dbReference type="EMBL" id="EFP85397.1"/>
    </source>
</evidence>
<reference key="1">
    <citation type="submission" date="2007-01" db="EMBL/GenBank/DDBJ databases">
        <title>The Genome Sequence of Puccinia graminis f. sp. tritici Strain CRL 75-36-700-3.</title>
        <authorList>
            <consortium name="The Broad Institute Genome Sequencing Platform"/>
            <person name="Birren B."/>
            <person name="Lander E."/>
            <person name="Galagan J."/>
            <person name="Nusbaum C."/>
            <person name="Devon K."/>
            <person name="Cuomo C."/>
            <person name="Jaffe D."/>
            <person name="Butler J."/>
            <person name="Alvarez P."/>
            <person name="Gnerre S."/>
            <person name="Grabherr M."/>
            <person name="Mauceli E."/>
            <person name="Brockman W."/>
            <person name="Young S."/>
            <person name="LaButti K."/>
            <person name="Sykes S."/>
            <person name="DeCaprio D."/>
            <person name="Crawford M."/>
            <person name="Koehrsen M."/>
            <person name="Engels R."/>
            <person name="Montgomery P."/>
            <person name="Pearson M."/>
            <person name="Howarth C."/>
            <person name="Larson L."/>
            <person name="White J."/>
            <person name="Zeng Q."/>
            <person name="Kodira C."/>
            <person name="Yandava C."/>
            <person name="Alvarado L."/>
            <person name="O'Leary S."/>
            <person name="Szabo L."/>
            <person name="Dean R."/>
            <person name="Schein J."/>
        </authorList>
    </citation>
    <scope>NUCLEOTIDE SEQUENCE</scope>
    <source>
        <strain>CRL 75-36-700-3</strain>
    </source>
</reference>